<comment type="caution">
    <text evidence="1">The sequence shown here is derived from an EMBL/GenBank/DDBJ whole genome shotgun (WGS) entry which is preliminary data.</text>
</comment>
<dbReference type="EMBL" id="CAUYUJ010015738">
    <property type="protein sequence ID" value="CAK0857516.1"/>
    <property type="molecule type" value="Genomic_DNA"/>
</dbReference>
<proteinExistence type="predicted"/>
<evidence type="ECO:0008006" key="3">
    <source>
        <dbReference type="Google" id="ProtNLM"/>
    </source>
</evidence>
<accession>A0ABN9UDH5</accession>
<organism evidence="1 2">
    <name type="scientific">Prorocentrum cordatum</name>
    <dbReference type="NCBI Taxonomy" id="2364126"/>
    <lineage>
        <taxon>Eukaryota</taxon>
        <taxon>Sar</taxon>
        <taxon>Alveolata</taxon>
        <taxon>Dinophyceae</taxon>
        <taxon>Prorocentrales</taxon>
        <taxon>Prorocentraceae</taxon>
        <taxon>Prorocentrum</taxon>
    </lineage>
</organism>
<evidence type="ECO:0000313" key="1">
    <source>
        <dbReference type="EMBL" id="CAK0857516.1"/>
    </source>
</evidence>
<protein>
    <recommendedName>
        <fullName evidence="3">PAS domain-containing protein</fullName>
    </recommendedName>
</protein>
<name>A0ABN9UDH5_9DINO</name>
<evidence type="ECO:0000313" key="2">
    <source>
        <dbReference type="Proteomes" id="UP001189429"/>
    </source>
</evidence>
<dbReference type="InterPro" id="IPR000014">
    <property type="entry name" value="PAS"/>
</dbReference>
<gene>
    <name evidence="1" type="ORF">PCOR1329_LOCUS47620</name>
</gene>
<sequence>MTQIPFWHAMACLKEGSGALGDNPVIRNRQKGLKKKGASFFVSSPGAFVSSESRDARLYVSKCDRESVLQMQMPHGIPSMVCDISAGKVMVTNHECNELFESNELNGLLAHYEIFSLIHEEDRDRVSQTLAYLLVSGHMRMSPEEFTIVTMLGSTRRVRAEGSCLIGTWWQLDMCLIGEGGAAGCELRPGRPCVAARSEGWRRAAGRAAEAAPSEHYTSYFRELELYLSLSLFRSLSLSVSVRAATA</sequence>
<reference evidence="1" key="1">
    <citation type="submission" date="2023-10" db="EMBL/GenBank/DDBJ databases">
        <authorList>
            <person name="Chen Y."/>
            <person name="Shah S."/>
            <person name="Dougan E. K."/>
            <person name="Thang M."/>
            <person name="Chan C."/>
        </authorList>
    </citation>
    <scope>NUCLEOTIDE SEQUENCE [LARGE SCALE GENOMIC DNA]</scope>
</reference>
<keyword evidence="2" id="KW-1185">Reference proteome</keyword>
<dbReference type="Proteomes" id="UP001189429">
    <property type="component" value="Unassembled WGS sequence"/>
</dbReference>
<dbReference type="CDD" id="cd00130">
    <property type="entry name" value="PAS"/>
    <property type="match status" value="1"/>
</dbReference>